<organism evidence="1">
    <name type="scientific">Prevotella sp. GTC17254</name>
    <dbReference type="NCBI Taxonomy" id="3236794"/>
    <lineage>
        <taxon>Bacteria</taxon>
        <taxon>Pseudomonadati</taxon>
        <taxon>Bacteroidota</taxon>
        <taxon>Bacteroidia</taxon>
        <taxon>Bacteroidales</taxon>
        <taxon>Prevotellaceae</taxon>
        <taxon>Prevotella</taxon>
    </lineage>
</organism>
<dbReference type="EMBL" id="AP035786">
    <property type="protein sequence ID" value="BFO74032.1"/>
    <property type="molecule type" value="Genomic_DNA"/>
</dbReference>
<sequence>MKACKFELRTQGGVIASYNATYDGYLLYCEDMGNEPYEEDSVEFLEWLDIAKREGGYYVG</sequence>
<gene>
    <name evidence="1" type="ORF">GTC17254_16290</name>
</gene>
<proteinExistence type="predicted"/>
<name>A0AB33J702_9BACT</name>
<reference evidence="1" key="1">
    <citation type="submission" date="2024-07" db="EMBL/GenBank/DDBJ databases">
        <title>Complete genome sequence of Prevotella sp. YM-2024 GTC17254.</title>
        <authorList>
            <person name="Hayashi M."/>
            <person name="Muto Y."/>
            <person name="Tanaka K."/>
            <person name="Niwa H."/>
        </authorList>
    </citation>
    <scope>NUCLEOTIDE SEQUENCE</scope>
    <source>
        <strain evidence="1">GTC17254</strain>
    </source>
</reference>
<protein>
    <submittedName>
        <fullName evidence="1">Uncharacterized protein</fullName>
    </submittedName>
</protein>
<evidence type="ECO:0000313" key="1">
    <source>
        <dbReference type="EMBL" id="BFO74032.1"/>
    </source>
</evidence>
<dbReference type="AlphaFoldDB" id="A0AB33J702"/>
<accession>A0AB33J702</accession>